<dbReference type="RefSeq" id="WP_042010147.1">
    <property type="nucleotide sequence ID" value="NZ_CDOL01000283.1"/>
</dbReference>
<organism evidence="2 3">
    <name type="scientific">Capnocytophaga canis</name>
    <dbReference type="NCBI Taxonomy" id="1848903"/>
    <lineage>
        <taxon>Bacteria</taxon>
        <taxon>Pseudomonadati</taxon>
        <taxon>Bacteroidota</taxon>
        <taxon>Flavobacteriia</taxon>
        <taxon>Flavobacteriales</taxon>
        <taxon>Flavobacteriaceae</taxon>
        <taxon>Capnocytophaga</taxon>
    </lineage>
</organism>
<gene>
    <name evidence="2" type="ORF">CCAND93_90014</name>
</gene>
<dbReference type="AlphaFoldDB" id="A0A0B7IRG4"/>
<evidence type="ECO:0000313" key="2">
    <source>
        <dbReference type="EMBL" id="CEN54430.1"/>
    </source>
</evidence>
<evidence type="ECO:0000256" key="1">
    <source>
        <dbReference type="SAM" id="MobiDB-lite"/>
    </source>
</evidence>
<sequence length="139" mass="15941">MAKEKNTENTAVEQETTFTIEALQAKEAQLNEREATLLAREKEVQQEQEELQKREAELQEKEAELTQREKALNIPQEVEKTEPQKGLEFSFRENKYKFTDDAPKIILFEGEARSQESLSKDEDALIALIGGNSSLIEKI</sequence>
<accession>A0A0B7IRG4</accession>
<feature type="region of interest" description="Disordered" evidence="1">
    <location>
        <begin position="46"/>
        <end position="84"/>
    </location>
</feature>
<name>A0A0B7IRG4_9FLAO</name>
<proteinExistence type="predicted"/>
<dbReference type="OrthoDB" id="1454724at2"/>
<evidence type="ECO:0000313" key="3">
    <source>
        <dbReference type="Proteomes" id="UP000038200"/>
    </source>
</evidence>
<dbReference type="EMBL" id="CDOL01000283">
    <property type="protein sequence ID" value="CEN54430.1"/>
    <property type="molecule type" value="Genomic_DNA"/>
</dbReference>
<dbReference type="Proteomes" id="UP000038200">
    <property type="component" value="Unassembled WGS sequence"/>
</dbReference>
<protein>
    <submittedName>
        <fullName evidence="2">Uncharacterized protein</fullName>
    </submittedName>
</protein>
<reference evidence="2 3" key="1">
    <citation type="submission" date="2015-01" db="EMBL/GenBank/DDBJ databases">
        <authorList>
            <person name="Xiang T."/>
            <person name="Song Y."/>
            <person name="Huang L."/>
            <person name="Wang B."/>
            <person name="Wu P."/>
        </authorList>
    </citation>
    <scope>NUCLEOTIDE SEQUENCE [LARGE SCALE GENOMIC DNA]</scope>
    <source>
        <strain evidence="2 3">CcD93</strain>
    </source>
</reference>